<dbReference type="CDD" id="cd08567">
    <property type="entry name" value="GDPD_SpGDE_like"/>
    <property type="match status" value="1"/>
</dbReference>
<dbReference type="EMBL" id="CP028923">
    <property type="protein sequence ID" value="QCK15267.1"/>
    <property type="molecule type" value="Genomic_DNA"/>
</dbReference>
<feature type="domain" description="GP-PDE" evidence="1">
    <location>
        <begin position="26"/>
        <end position="295"/>
    </location>
</feature>
<dbReference type="SUPFAM" id="SSF51695">
    <property type="entry name" value="PLC-like phosphodiesterases"/>
    <property type="match status" value="1"/>
</dbReference>
<dbReference type="GO" id="GO:0006629">
    <property type="term" value="P:lipid metabolic process"/>
    <property type="evidence" value="ECO:0007669"/>
    <property type="project" value="InterPro"/>
</dbReference>
<accession>A0A4D7JKP2</accession>
<organism evidence="2 3">
    <name type="scientific">Mangrovivirga cuniculi</name>
    <dbReference type="NCBI Taxonomy" id="2715131"/>
    <lineage>
        <taxon>Bacteria</taxon>
        <taxon>Pseudomonadati</taxon>
        <taxon>Bacteroidota</taxon>
        <taxon>Cytophagia</taxon>
        <taxon>Cytophagales</taxon>
        <taxon>Mangrovivirgaceae</taxon>
        <taxon>Mangrovivirga</taxon>
    </lineage>
</organism>
<dbReference type="InterPro" id="IPR017946">
    <property type="entry name" value="PLC-like_Pdiesterase_TIM-brl"/>
</dbReference>
<gene>
    <name evidence="2" type="ORF">DCC35_11170</name>
</gene>
<evidence type="ECO:0000313" key="2">
    <source>
        <dbReference type="EMBL" id="QCK15267.1"/>
    </source>
</evidence>
<name>A0A4D7JKP2_9BACT</name>
<dbReference type="Gene3D" id="3.20.20.190">
    <property type="entry name" value="Phosphatidylinositol (PI) phosphodiesterase"/>
    <property type="match status" value="1"/>
</dbReference>
<dbReference type="AlphaFoldDB" id="A0A4D7JKP2"/>
<dbReference type="InterPro" id="IPR030395">
    <property type="entry name" value="GP_PDE_dom"/>
</dbReference>
<evidence type="ECO:0000259" key="1">
    <source>
        <dbReference type="PROSITE" id="PS51704"/>
    </source>
</evidence>
<evidence type="ECO:0000313" key="3">
    <source>
        <dbReference type="Proteomes" id="UP000298616"/>
    </source>
</evidence>
<dbReference type="Proteomes" id="UP000298616">
    <property type="component" value="Chromosome"/>
</dbReference>
<proteinExistence type="predicted"/>
<dbReference type="KEGG" id="fpf:DCC35_11170"/>
<dbReference type="PANTHER" id="PTHR46211:SF14">
    <property type="entry name" value="GLYCEROPHOSPHODIESTER PHOSPHODIESTERASE"/>
    <property type="match status" value="1"/>
</dbReference>
<dbReference type="GO" id="GO:0008081">
    <property type="term" value="F:phosphoric diester hydrolase activity"/>
    <property type="evidence" value="ECO:0007669"/>
    <property type="project" value="InterPro"/>
</dbReference>
<dbReference type="PANTHER" id="PTHR46211">
    <property type="entry name" value="GLYCEROPHOSPHORYL DIESTER PHOSPHODIESTERASE"/>
    <property type="match status" value="1"/>
</dbReference>
<dbReference type="PROSITE" id="PS51257">
    <property type="entry name" value="PROKAR_LIPOPROTEIN"/>
    <property type="match status" value="1"/>
</dbReference>
<dbReference type="PROSITE" id="PS51704">
    <property type="entry name" value="GP_PDE"/>
    <property type="match status" value="1"/>
</dbReference>
<protein>
    <submittedName>
        <fullName evidence="2">Glycerophosphodiester phosphodiesterase</fullName>
    </submittedName>
</protein>
<reference evidence="2 3" key="1">
    <citation type="submission" date="2018-04" db="EMBL/GenBank/DDBJ databases">
        <title>Complete genome uncultured novel isolate.</title>
        <authorList>
            <person name="Merlino G."/>
        </authorList>
    </citation>
    <scope>NUCLEOTIDE SEQUENCE [LARGE SCALE GENOMIC DNA]</scope>
    <source>
        <strain evidence="3">R1DC9</strain>
    </source>
</reference>
<keyword evidence="3" id="KW-1185">Reference proteome</keyword>
<dbReference type="Pfam" id="PF03009">
    <property type="entry name" value="GDPD"/>
    <property type="match status" value="1"/>
</dbReference>
<sequence length="300" mass="34594">MKKSTIIILIFFLLISCDKNKPAESFDTQGHRGFRGKYPENTIHGFLKAIDAGVKTLEMDVVVTKDNYLVVSHEPYISNEICTNMGEDYIIDYSKENYNIYNMYYSQVQTFDCGSKVHARFPEQEKVIATKPALEEVIDAAEVYAEKNYDKQMYYNIEIKSTPEGDSIFHPAPKEFADLLVKKIKELGVEERTYIQSFDKRALQAVNQLDENIKTVLLVENTKGYMSNINELGFEPDVYSPAHKLLTRRMIEDLHEREIKVIPWTVNDSSDMKQLISMGVDGIISDYPDRLMKIVNNQKK</sequence>
<dbReference type="OrthoDB" id="384721at2"/>
<dbReference type="RefSeq" id="WP_137090853.1">
    <property type="nucleotide sequence ID" value="NZ_CP028923.1"/>
</dbReference>